<dbReference type="Proteomes" id="UP001241988">
    <property type="component" value="Unassembled WGS sequence"/>
</dbReference>
<accession>A0ABU0GRJ3</accession>
<comment type="caution">
    <text evidence="1">The sequence shown here is derived from an EMBL/GenBank/DDBJ whole genome shotgun (WGS) entry which is preliminary data.</text>
</comment>
<evidence type="ECO:0000313" key="2">
    <source>
        <dbReference type="Proteomes" id="UP001241988"/>
    </source>
</evidence>
<reference evidence="1 2" key="1">
    <citation type="submission" date="2023-07" db="EMBL/GenBank/DDBJ databases">
        <title>Genomic Encyclopedia of Type Strains, Phase IV (KMG-IV): sequencing the most valuable type-strain genomes for metagenomic binning, comparative biology and taxonomic classification.</title>
        <authorList>
            <person name="Goeker M."/>
        </authorList>
    </citation>
    <scope>NUCLEOTIDE SEQUENCE [LARGE SCALE GENOMIC DNA]</scope>
    <source>
        <strain evidence="1 2">DSM 16419</strain>
    </source>
</reference>
<organism evidence="1 2">
    <name type="scientific">Planomicrobium stackebrandtii</name>
    <dbReference type="NCBI Taxonomy" id="253160"/>
    <lineage>
        <taxon>Bacteria</taxon>
        <taxon>Bacillati</taxon>
        <taxon>Bacillota</taxon>
        <taxon>Bacilli</taxon>
        <taxon>Bacillales</taxon>
        <taxon>Caryophanaceae</taxon>
        <taxon>Planomicrobium</taxon>
    </lineage>
</organism>
<dbReference type="EMBL" id="JAUSWB010000001">
    <property type="protein sequence ID" value="MDQ0427673.1"/>
    <property type="molecule type" value="Genomic_DNA"/>
</dbReference>
<keyword evidence="2" id="KW-1185">Reference proteome</keyword>
<sequence length="91" mass="10661">MTAPAVELLQFMDMELKKENQQAERERARVWLNYLVNVFTQPSMGKEDPKFSMAKKEFIESIKPEQKKGPAKVYEYDFELMKRLKASQEGG</sequence>
<name>A0ABU0GRJ3_9BACL</name>
<dbReference type="RefSeq" id="WP_308785944.1">
    <property type="nucleotide sequence ID" value="NZ_JAUSWB010000001.1"/>
</dbReference>
<evidence type="ECO:0000313" key="1">
    <source>
        <dbReference type="EMBL" id="MDQ0427673.1"/>
    </source>
</evidence>
<protein>
    <submittedName>
        <fullName evidence="1">Uncharacterized protein</fullName>
    </submittedName>
</protein>
<gene>
    <name evidence="1" type="ORF">QOZ98_000498</name>
</gene>
<proteinExistence type="predicted"/>